<name>U6LQ91_9EIME</name>
<reference evidence="3" key="2">
    <citation type="submission" date="2013-10" db="EMBL/GenBank/DDBJ databases">
        <authorList>
            <person name="Aslett M."/>
        </authorList>
    </citation>
    <scope>NUCLEOTIDE SEQUENCE [LARGE SCALE GENOMIC DNA]</scope>
    <source>
        <strain evidence="3">Houghton</strain>
    </source>
</reference>
<gene>
    <name evidence="3" type="ORF">EBH_0036200</name>
</gene>
<dbReference type="VEuPathDB" id="ToxoDB:EBH_0036200"/>
<feature type="region of interest" description="Disordered" evidence="1">
    <location>
        <begin position="120"/>
        <end position="168"/>
    </location>
</feature>
<dbReference type="EMBL" id="HG712406">
    <property type="protein sequence ID" value="CDJ50769.1"/>
    <property type="molecule type" value="Genomic_DNA"/>
</dbReference>
<sequence length="168" mass="16936">MPIGKSGTNVINVDGYKLTGTVLTAAGVSAEVGEVSAMGNADAGVGTEGLAKVHNAEEMGARVSAEQQGSLKMLSSTSSVTSGGFRRPKVIFLSLLCIATIVSILCSEISPLAKRPEGILKEKPSEGANKAKQTKAPGSGRQAKTGGGKSVCQTPYQTAGDSLVEGAA</sequence>
<protein>
    <submittedName>
        <fullName evidence="3">Uncharacterized protein</fullName>
    </submittedName>
</protein>
<keyword evidence="4" id="KW-1185">Reference proteome</keyword>
<accession>U6LQ91</accession>
<keyword evidence="2" id="KW-0812">Transmembrane</keyword>
<evidence type="ECO:0000256" key="1">
    <source>
        <dbReference type="SAM" id="MobiDB-lite"/>
    </source>
</evidence>
<proteinExistence type="predicted"/>
<keyword evidence="2" id="KW-1133">Transmembrane helix</keyword>
<keyword evidence="2" id="KW-0472">Membrane</keyword>
<evidence type="ECO:0000313" key="4">
    <source>
        <dbReference type="Proteomes" id="UP000030750"/>
    </source>
</evidence>
<feature type="transmembrane region" description="Helical" evidence="2">
    <location>
        <begin position="90"/>
        <end position="113"/>
    </location>
</feature>
<feature type="compositionally biased region" description="Polar residues" evidence="1">
    <location>
        <begin position="151"/>
        <end position="160"/>
    </location>
</feature>
<dbReference type="Proteomes" id="UP000030750">
    <property type="component" value="Unassembled WGS sequence"/>
</dbReference>
<evidence type="ECO:0000313" key="3">
    <source>
        <dbReference type="EMBL" id="CDJ50769.1"/>
    </source>
</evidence>
<dbReference type="AlphaFoldDB" id="U6LQ91"/>
<reference evidence="3" key="1">
    <citation type="submission" date="2013-10" db="EMBL/GenBank/DDBJ databases">
        <title>Genomic analysis of the causative agents of coccidiosis in chickens.</title>
        <authorList>
            <person name="Reid A.J."/>
            <person name="Blake D."/>
            <person name="Billington K."/>
            <person name="Browne H."/>
            <person name="Dunn M."/>
            <person name="Hung S."/>
            <person name="Kawahara F."/>
            <person name="Miranda-Saavedra D."/>
            <person name="Mourier T."/>
            <person name="Nagra H."/>
            <person name="Otto T.D."/>
            <person name="Rawlings N."/>
            <person name="Sanchez A."/>
            <person name="Sanders M."/>
            <person name="Subramaniam C."/>
            <person name="Tay Y."/>
            <person name="Dear P."/>
            <person name="Doerig C."/>
            <person name="Gruber A."/>
            <person name="Parkinson J."/>
            <person name="Shirley M."/>
            <person name="Wan K.L."/>
            <person name="Berriman M."/>
            <person name="Tomley F."/>
            <person name="Pain A."/>
        </authorList>
    </citation>
    <scope>NUCLEOTIDE SEQUENCE [LARGE SCALE GENOMIC DNA]</scope>
    <source>
        <strain evidence="3">Houghton</strain>
    </source>
</reference>
<evidence type="ECO:0000256" key="2">
    <source>
        <dbReference type="SAM" id="Phobius"/>
    </source>
</evidence>
<organism evidence="3 4">
    <name type="scientific">Eimeria brunetti</name>
    <dbReference type="NCBI Taxonomy" id="51314"/>
    <lineage>
        <taxon>Eukaryota</taxon>
        <taxon>Sar</taxon>
        <taxon>Alveolata</taxon>
        <taxon>Apicomplexa</taxon>
        <taxon>Conoidasida</taxon>
        <taxon>Coccidia</taxon>
        <taxon>Eucoccidiorida</taxon>
        <taxon>Eimeriorina</taxon>
        <taxon>Eimeriidae</taxon>
        <taxon>Eimeria</taxon>
    </lineage>
</organism>